<evidence type="ECO:0000313" key="2">
    <source>
        <dbReference type="EMBL" id="ATB45754.1"/>
    </source>
</evidence>
<accession>A0A250JPF1</accession>
<keyword evidence="1" id="KW-0812">Transmembrane</keyword>
<dbReference type="AlphaFoldDB" id="A0A250JPF1"/>
<sequence length="194" mass="22043">MLPDARPEVKPVLGNRDELIDALRQRLAGSFRWASVSVALGALAVLYGASSFQQALDSGRYRWPFSAQLPVWGSLLIVIGLVAFWLAPRYTRRLVRSVESDVRTELRMTVERKRVPGDDEHFLFVATLYTPDQRHVVLRNVHFHQGDKPLQYPYKKGVTQIPVQVYGRPGEGPIVIDAGWGFLLPANLTYPWYK</sequence>
<reference evidence="2 3" key="1">
    <citation type="submission" date="2017-06" db="EMBL/GenBank/DDBJ databases">
        <title>Sequencing and comparative analysis of myxobacterial genomes.</title>
        <authorList>
            <person name="Rupp O."/>
            <person name="Goesmann A."/>
            <person name="Sogaard-Andersen L."/>
        </authorList>
    </citation>
    <scope>NUCLEOTIDE SEQUENCE [LARGE SCALE GENOMIC DNA]</scope>
    <source>
        <strain evidence="2 3">DSM 14697</strain>
    </source>
</reference>
<name>A0A250JPF1_9BACT</name>
<evidence type="ECO:0000256" key="1">
    <source>
        <dbReference type="SAM" id="Phobius"/>
    </source>
</evidence>
<keyword evidence="3" id="KW-1185">Reference proteome</keyword>
<dbReference type="EMBL" id="CP022203">
    <property type="protein sequence ID" value="ATB45754.1"/>
    <property type="molecule type" value="Genomic_DNA"/>
</dbReference>
<organism evidence="2 3">
    <name type="scientific">Corallococcus macrosporus DSM 14697</name>
    <dbReference type="NCBI Taxonomy" id="1189310"/>
    <lineage>
        <taxon>Bacteria</taxon>
        <taxon>Pseudomonadati</taxon>
        <taxon>Myxococcota</taxon>
        <taxon>Myxococcia</taxon>
        <taxon>Myxococcales</taxon>
        <taxon>Cystobacterineae</taxon>
        <taxon>Myxococcaceae</taxon>
        <taxon>Corallococcus</taxon>
    </lineage>
</organism>
<proteinExistence type="predicted"/>
<dbReference type="Proteomes" id="UP000217343">
    <property type="component" value="Chromosome"/>
</dbReference>
<dbReference type="KEGG" id="mmas:MYMAC_001339"/>
<feature type="transmembrane region" description="Helical" evidence="1">
    <location>
        <begin position="69"/>
        <end position="87"/>
    </location>
</feature>
<protein>
    <submittedName>
        <fullName evidence="2">Uncharacterized protein</fullName>
    </submittedName>
</protein>
<keyword evidence="1" id="KW-0472">Membrane</keyword>
<gene>
    <name evidence="2" type="ORF">MYMAC_001339</name>
</gene>
<dbReference type="RefSeq" id="WP_239989386.1">
    <property type="nucleotide sequence ID" value="NZ_CP022203.1"/>
</dbReference>
<keyword evidence="1" id="KW-1133">Transmembrane helix</keyword>
<feature type="transmembrane region" description="Helical" evidence="1">
    <location>
        <begin position="31"/>
        <end position="49"/>
    </location>
</feature>
<evidence type="ECO:0000313" key="3">
    <source>
        <dbReference type="Proteomes" id="UP000217343"/>
    </source>
</evidence>